<dbReference type="PANTHER" id="PTHR10395">
    <property type="entry name" value="URICASE AND TRANSTHYRETIN-RELATED"/>
    <property type="match status" value="1"/>
</dbReference>
<evidence type="ECO:0000256" key="2">
    <source>
        <dbReference type="ARBA" id="ARBA00002704"/>
    </source>
</evidence>
<dbReference type="NCBIfam" id="TIGR02962">
    <property type="entry name" value="hdxy_isourate"/>
    <property type="match status" value="1"/>
</dbReference>
<dbReference type="GO" id="GO:0006144">
    <property type="term" value="P:purine nucleobase metabolic process"/>
    <property type="evidence" value="ECO:0007669"/>
    <property type="project" value="UniProtKB-KW"/>
</dbReference>
<dbReference type="RefSeq" id="XP_023940809.2">
    <property type="nucleotide sequence ID" value="XM_024085041.2"/>
</dbReference>
<keyword evidence="10" id="KW-1185">Reference proteome</keyword>
<dbReference type="Pfam" id="PF00576">
    <property type="entry name" value="Transthyretin"/>
    <property type="match status" value="1"/>
</dbReference>
<proteinExistence type="inferred from homology"/>
<evidence type="ECO:0000256" key="4">
    <source>
        <dbReference type="ARBA" id="ARBA00011881"/>
    </source>
</evidence>
<evidence type="ECO:0000256" key="3">
    <source>
        <dbReference type="ARBA" id="ARBA00009850"/>
    </source>
</evidence>
<evidence type="ECO:0000313" key="11">
    <source>
        <dbReference type="RefSeq" id="XP_023940809.2"/>
    </source>
</evidence>
<dbReference type="GO" id="GO:0033971">
    <property type="term" value="F:hydroxyisourate hydrolase activity"/>
    <property type="evidence" value="ECO:0007669"/>
    <property type="project" value="UniProtKB-EC"/>
</dbReference>
<protein>
    <recommendedName>
        <fullName evidence="8">5-hydroxyisourate hydrolase</fullName>
        <shortName evidence="8">HIU hydrolase</shortName>
        <shortName evidence="8">HIUHase</shortName>
        <ecNumber evidence="8">3.5.2.17</ecNumber>
    </recommendedName>
</protein>
<evidence type="ECO:0000256" key="1">
    <source>
        <dbReference type="ARBA" id="ARBA00001043"/>
    </source>
</evidence>
<dbReference type="EC" id="3.5.2.17" evidence="8"/>
<evidence type="ECO:0000256" key="7">
    <source>
        <dbReference type="PIRSR" id="PIRSR600895-51"/>
    </source>
</evidence>
<comment type="subunit">
    <text evidence="4 8">Homotetramer.</text>
</comment>
<dbReference type="InterPro" id="IPR000895">
    <property type="entry name" value="Transthyretin/HIU_hydrolase"/>
</dbReference>
<accession>A0A6J1N1R1</accession>
<sequence>MSRPVLSTHVLDTSTGRPVAGIYVELYKKRDAFWTQWHNTMTSSDGRIQFPFLEESMGAGTYKLKFNVEDYYTRDHKETLYPFVEIVFNTKEGEHYHIPLLLSPYGYSTYRGS</sequence>
<dbReference type="InterPro" id="IPR014306">
    <property type="entry name" value="Hydroxyisourate_hydrolase"/>
</dbReference>
<dbReference type="Proteomes" id="UP001652582">
    <property type="component" value="Chromosome 2"/>
</dbReference>
<dbReference type="OrthoDB" id="10265230at2759"/>
<dbReference type="AlphaFoldDB" id="A0A6J1N1R1"/>
<feature type="binding site" evidence="7">
    <location>
        <position position="110"/>
    </location>
    <ligand>
        <name>substrate</name>
    </ligand>
</feature>
<dbReference type="PANTHER" id="PTHR10395:SF7">
    <property type="entry name" value="5-HYDROXYISOURATE HYDROLASE"/>
    <property type="match status" value="1"/>
</dbReference>
<dbReference type="KEGG" id="bany:112047798"/>
<dbReference type="CDD" id="cd05822">
    <property type="entry name" value="TLP_HIUase"/>
    <property type="match status" value="1"/>
</dbReference>
<evidence type="ECO:0000313" key="10">
    <source>
        <dbReference type="Proteomes" id="UP001652582"/>
    </source>
</evidence>
<dbReference type="SUPFAM" id="SSF49472">
    <property type="entry name" value="Transthyretin (synonym: prealbumin)"/>
    <property type="match status" value="1"/>
</dbReference>
<dbReference type="GeneID" id="112047798"/>
<organism evidence="10 11">
    <name type="scientific">Bicyclus anynana</name>
    <name type="common">Squinting bush brown butterfly</name>
    <dbReference type="NCBI Taxonomy" id="110368"/>
    <lineage>
        <taxon>Eukaryota</taxon>
        <taxon>Metazoa</taxon>
        <taxon>Ecdysozoa</taxon>
        <taxon>Arthropoda</taxon>
        <taxon>Hexapoda</taxon>
        <taxon>Insecta</taxon>
        <taxon>Pterygota</taxon>
        <taxon>Neoptera</taxon>
        <taxon>Endopterygota</taxon>
        <taxon>Lepidoptera</taxon>
        <taxon>Glossata</taxon>
        <taxon>Ditrysia</taxon>
        <taxon>Papilionoidea</taxon>
        <taxon>Nymphalidae</taxon>
        <taxon>Satyrinae</taxon>
        <taxon>Satyrini</taxon>
        <taxon>Mycalesina</taxon>
        <taxon>Bicyclus</taxon>
    </lineage>
</organism>
<dbReference type="InterPro" id="IPR023416">
    <property type="entry name" value="Transthyretin/HIU_hydrolase_d"/>
</dbReference>
<comment type="similarity">
    <text evidence="3 8">Belongs to the transthyretin family. 5-hydroxyisourate hydrolase subfamily.</text>
</comment>
<dbReference type="PRINTS" id="PR00189">
    <property type="entry name" value="TRNSTHYRETIN"/>
</dbReference>
<keyword evidence="6 8" id="KW-0378">Hydrolase</keyword>
<reference evidence="10" key="1">
    <citation type="submission" date="2025-05" db="UniProtKB">
        <authorList>
            <consortium name="RefSeq"/>
        </authorList>
    </citation>
    <scope>NUCLEOTIDE SEQUENCE [LARGE SCALE GENOMIC DNA]</scope>
</reference>
<dbReference type="InterPro" id="IPR036817">
    <property type="entry name" value="Transthyretin/HIU_hydrolase_sf"/>
</dbReference>
<evidence type="ECO:0000259" key="9">
    <source>
        <dbReference type="SMART" id="SM00095"/>
    </source>
</evidence>
<comment type="catalytic activity">
    <reaction evidence="1 8">
        <text>5-hydroxyisourate + H2O = 5-hydroxy-2-oxo-4-ureido-2,5-dihydro-1H-imidazole-5-carboxylate + H(+)</text>
        <dbReference type="Rhea" id="RHEA:23736"/>
        <dbReference type="ChEBI" id="CHEBI:15377"/>
        <dbReference type="ChEBI" id="CHEBI:15378"/>
        <dbReference type="ChEBI" id="CHEBI:18072"/>
        <dbReference type="ChEBI" id="CHEBI:58639"/>
        <dbReference type="EC" id="3.5.2.17"/>
    </reaction>
</comment>
<evidence type="ECO:0000256" key="5">
    <source>
        <dbReference type="ARBA" id="ARBA00022631"/>
    </source>
</evidence>
<gene>
    <name evidence="11" type="primary">LOC112047798</name>
</gene>
<dbReference type="SMART" id="SM00095">
    <property type="entry name" value="TR_THY"/>
    <property type="match status" value="1"/>
</dbReference>
<dbReference type="InterPro" id="IPR023419">
    <property type="entry name" value="Transthyretin_CS"/>
</dbReference>
<dbReference type="Gene3D" id="2.60.40.180">
    <property type="entry name" value="Transthyretin/hydroxyisourate hydrolase domain"/>
    <property type="match status" value="1"/>
</dbReference>
<dbReference type="PROSITE" id="PS00769">
    <property type="entry name" value="TRANSTHYRETIN_2"/>
    <property type="match status" value="1"/>
</dbReference>
<reference evidence="11" key="2">
    <citation type="submission" date="2025-08" db="UniProtKB">
        <authorList>
            <consortium name="RefSeq"/>
        </authorList>
    </citation>
    <scope>IDENTIFICATION</scope>
</reference>
<keyword evidence="5 8" id="KW-0659">Purine metabolism</keyword>
<feature type="binding site" evidence="7">
    <location>
        <position position="9"/>
    </location>
    <ligand>
        <name>substrate</name>
    </ligand>
</feature>
<name>A0A6J1N1R1_BICAN</name>
<feature type="domain" description="Transthyretin/hydroxyisourate hydrolase" evidence="9">
    <location>
        <begin position="1"/>
        <end position="112"/>
    </location>
</feature>
<evidence type="ECO:0000256" key="8">
    <source>
        <dbReference type="RuleBase" id="RU361270"/>
    </source>
</evidence>
<evidence type="ECO:0000256" key="6">
    <source>
        <dbReference type="ARBA" id="ARBA00022801"/>
    </source>
</evidence>
<feature type="binding site" evidence="7">
    <location>
        <position position="47"/>
    </location>
    <ligand>
        <name>substrate</name>
    </ligand>
</feature>
<comment type="function">
    <text evidence="2">Catalyzes the hydrolysis of 5-hydroxyisourate (HIU) to 2-oxo-4-hydroxy-4-carboxy-5-ureidoimidazoline (OHCU).</text>
</comment>